<dbReference type="Proteomes" id="UP000250856">
    <property type="component" value="Segment"/>
</dbReference>
<keyword evidence="2" id="KW-0378">Hydrolase</keyword>
<proteinExistence type="predicted"/>
<dbReference type="InterPro" id="IPR027417">
    <property type="entry name" value="P-loop_NTPase"/>
</dbReference>
<organism evidence="2 3">
    <name type="scientific">Streptomyces phage Yosif</name>
    <dbReference type="NCBI Taxonomy" id="2201421"/>
    <lineage>
        <taxon>Viruses</taxon>
        <taxon>Duplodnaviria</taxon>
        <taxon>Heunggongvirae</taxon>
        <taxon>Uroviricota</taxon>
        <taxon>Caudoviricetes</taxon>
        <taxon>Arquatrovirinae</taxon>
        <taxon>Yosifvirus</taxon>
        <taxon>Yosifvirus yosif</taxon>
    </lineage>
</organism>
<reference evidence="3" key="1">
    <citation type="submission" date="2018-04" db="EMBL/GenBank/DDBJ databases">
        <authorList>
            <person name="Go L.Y."/>
            <person name="Mitchell J.A."/>
        </authorList>
    </citation>
    <scope>NUCLEOTIDE SEQUENCE [LARGE SCALE GENOMIC DNA]</scope>
</reference>
<feature type="region of interest" description="Disordered" evidence="1">
    <location>
        <begin position="278"/>
        <end position="299"/>
    </location>
</feature>
<name>A0A2Z4QCA4_9CAUD</name>
<dbReference type="GeneID" id="64470598"/>
<dbReference type="EMBL" id="MH248947">
    <property type="protein sequence ID" value="AWY07602.1"/>
    <property type="molecule type" value="Genomic_DNA"/>
</dbReference>
<dbReference type="RefSeq" id="YP_010054680.1">
    <property type="nucleotide sequence ID" value="NC_054656.1"/>
</dbReference>
<evidence type="ECO:0000313" key="2">
    <source>
        <dbReference type="EMBL" id="AWY07602.1"/>
    </source>
</evidence>
<dbReference type="Pfam" id="PF13481">
    <property type="entry name" value="AAA_25"/>
    <property type="match status" value="1"/>
</dbReference>
<dbReference type="GO" id="GO:0004386">
    <property type="term" value="F:helicase activity"/>
    <property type="evidence" value="ECO:0007669"/>
    <property type="project" value="UniProtKB-KW"/>
</dbReference>
<keyword evidence="2" id="KW-0067">ATP-binding</keyword>
<keyword evidence="2" id="KW-0347">Helicase</keyword>
<dbReference type="Gene3D" id="3.40.50.300">
    <property type="entry name" value="P-loop containing nucleotide triphosphate hydrolases"/>
    <property type="match status" value="1"/>
</dbReference>
<protein>
    <submittedName>
        <fullName evidence="2">DnaB-like dsDNA helicase</fullName>
    </submittedName>
</protein>
<gene>
    <name evidence="2" type="primary">38</name>
    <name evidence="2" type="ORF">SEA_YOSIF_38</name>
</gene>
<dbReference type="SUPFAM" id="SSF52540">
    <property type="entry name" value="P-loop containing nucleoside triphosphate hydrolases"/>
    <property type="match status" value="1"/>
</dbReference>
<sequence>MLNPARSLALHAESGRELPRVEAFEALYAKGVRPRHGEVIMIAGRSGTQKSGFALFWVASMNLPTLYFSADMSAFTASSRLASMRTGDTTEMVEAGMAEGGKHRQAYLDALAGLNITFSFGSPIRWQSVDEELEAYVELWDAYPEVIVFDNLMDFEGAESDYTEQMAVMSNATELARATGATVILLHHASDKSWEAKSDPWAPPSRDQVKGGLSEKPELSLTVALDPTSMEYRVACVKQRMGPSDPTARSYASMRCIPEQTRFAKLDISAMKAALQAEPAKAKDWSPTSALENLGALGS</sequence>
<keyword evidence="3" id="KW-1185">Reference proteome</keyword>
<keyword evidence="2" id="KW-0547">Nucleotide-binding</keyword>
<evidence type="ECO:0000313" key="3">
    <source>
        <dbReference type="Proteomes" id="UP000250856"/>
    </source>
</evidence>
<accession>A0A2Z4QCA4</accession>
<dbReference type="KEGG" id="vg:64470598"/>
<evidence type="ECO:0000256" key="1">
    <source>
        <dbReference type="SAM" id="MobiDB-lite"/>
    </source>
</evidence>